<dbReference type="EMBL" id="MFAG01000011">
    <property type="protein sequence ID" value="OGD72182.1"/>
    <property type="molecule type" value="Genomic_DNA"/>
</dbReference>
<comment type="similarity">
    <text evidence="3 10">Belongs to the IPP transferase family.</text>
</comment>
<dbReference type="PANTHER" id="PTHR11088">
    <property type="entry name" value="TRNA DIMETHYLALLYLTRANSFERASE"/>
    <property type="match status" value="1"/>
</dbReference>
<dbReference type="AlphaFoldDB" id="A0A1F5EXR1"/>
<proteinExistence type="inferred from homology"/>
<dbReference type="HAMAP" id="MF_00185">
    <property type="entry name" value="IPP_trans"/>
    <property type="match status" value="1"/>
</dbReference>
<dbReference type="STRING" id="1817722.A2703_00135"/>
<evidence type="ECO:0000256" key="3">
    <source>
        <dbReference type="ARBA" id="ARBA00005842"/>
    </source>
</evidence>
<keyword evidence="7 10" id="KW-0067">ATP-binding</keyword>
<evidence type="ECO:0000256" key="9">
    <source>
        <dbReference type="ARBA" id="ARBA00049563"/>
    </source>
</evidence>
<evidence type="ECO:0000313" key="12">
    <source>
        <dbReference type="Proteomes" id="UP000177979"/>
    </source>
</evidence>
<comment type="subunit">
    <text evidence="10">Monomer.</text>
</comment>
<feature type="binding site" evidence="10">
    <location>
        <begin position="13"/>
        <end position="18"/>
    </location>
    <ligand>
        <name>substrate</name>
    </ligand>
</feature>
<dbReference type="PANTHER" id="PTHR11088:SF60">
    <property type="entry name" value="TRNA DIMETHYLALLYLTRANSFERASE"/>
    <property type="match status" value="1"/>
</dbReference>
<dbReference type="Proteomes" id="UP000177979">
    <property type="component" value="Unassembled WGS sequence"/>
</dbReference>
<evidence type="ECO:0000256" key="7">
    <source>
        <dbReference type="ARBA" id="ARBA00022840"/>
    </source>
</evidence>
<keyword evidence="5 10" id="KW-0819">tRNA processing</keyword>
<dbReference type="GO" id="GO:0006400">
    <property type="term" value="P:tRNA modification"/>
    <property type="evidence" value="ECO:0007669"/>
    <property type="project" value="TreeGrafter"/>
</dbReference>
<organism evidence="11 12">
    <name type="scientific">Candidatus Collierbacteria bacterium RIFCSPHIGHO2_01_FULL_50_25</name>
    <dbReference type="NCBI Taxonomy" id="1817722"/>
    <lineage>
        <taxon>Bacteria</taxon>
        <taxon>Candidatus Collieribacteriota</taxon>
    </lineage>
</organism>
<reference evidence="11 12" key="1">
    <citation type="journal article" date="2016" name="Nat. Commun.">
        <title>Thousands of microbial genomes shed light on interconnected biogeochemical processes in an aquifer system.</title>
        <authorList>
            <person name="Anantharaman K."/>
            <person name="Brown C.T."/>
            <person name="Hug L.A."/>
            <person name="Sharon I."/>
            <person name="Castelle C.J."/>
            <person name="Probst A.J."/>
            <person name="Thomas B.C."/>
            <person name="Singh A."/>
            <person name="Wilkins M.J."/>
            <person name="Karaoz U."/>
            <person name="Brodie E.L."/>
            <person name="Williams K.H."/>
            <person name="Hubbard S.S."/>
            <person name="Banfield J.F."/>
        </authorList>
    </citation>
    <scope>NUCLEOTIDE SEQUENCE [LARGE SCALE GENOMIC DNA]</scope>
</reference>
<dbReference type="Gene3D" id="1.10.20.140">
    <property type="match status" value="1"/>
</dbReference>
<name>A0A1F5EXR1_9BACT</name>
<comment type="caution">
    <text evidence="10">Lacks conserved residue(s) required for the propagation of feature annotation.</text>
</comment>
<comment type="function">
    <text evidence="2 10">Catalyzes the transfer of a dimethylallyl group onto the adenine at position 37 in tRNAs that read codons beginning with uridine, leading to the formation of N6-(dimethylallyl)adenosine (i(6)A).</text>
</comment>
<evidence type="ECO:0000256" key="5">
    <source>
        <dbReference type="ARBA" id="ARBA00022694"/>
    </source>
</evidence>
<evidence type="ECO:0000313" key="11">
    <source>
        <dbReference type="EMBL" id="OGD72182.1"/>
    </source>
</evidence>
<dbReference type="GO" id="GO:0005524">
    <property type="term" value="F:ATP binding"/>
    <property type="evidence" value="ECO:0007669"/>
    <property type="project" value="UniProtKB-UniRule"/>
</dbReference>
<keyword evidence="6 10" id="KW-0547">Nucleotide-binding</keyword>
<evidence type="ECO:0000256" key="6">
    <source>
        <dbReference type="ARBA" id="ARBA00022741"/>
    </source>
</evidence>
<feature type="binding site" evidence="10">
    <location>
        <begin position="11"/>
        <end position="18"/>
    </location>
    <ligand>
        <name>ATP</name>
        <dbReference type="ChEBI" id="CHEBI:30616"/>
    </ligand>
</feature>
<dbReference type="GO" id="GO:0052381">
    <property type="term" value="F:tRNA dimethylallyltransferase activity"/>
    <property type="evidence" value="ECO:0007669"/>
    <property type="project" value="UniProtKB-UniRule"/>
</dbReference>
<dbReference type="InterPro" id="IPR027417">
    <property type="entry name" value="P-loop_NTPase"/>
</dbReference>
<protein>
    <recommendedName>
        <fullName evidence="10">tRNA dimethylallyltransferase</fullName>
        <ecNumber evidence="10">2.5.1.75</ecNumber>
    </recommendedName>
    <alternativeName>
        <fullName evidence="10">Dimethylallyl diphosphate:tRNA dimethylallyltransferase</fullName>
        <shortName evidence="10">DMAPP:tRNA dimethylallyltransferase</shortName>
        <shortName evidence="10">DMATase</shortName>
    </alternativeName>
    <alternativeName>
        <fullName evidence="10">Isopentenyl-diphosphate:tRNA isopentenyltransferase</fullName>
        <shortName evidence="10">IPP transferase</shortName>
        <shortName evidence="10">IPPT</shortName>
        <shortName evidence="10">IPTase</shortName>
    </alternativeName>
</protein>
<comment type="catalytic activity">
    <reaction evidence="9 10">
        <text>adenosine(37) in tRNA + dimethylallyl diphosphate = N(6)-dimethylallyladenosine(37) in tRNA + diphosphate</text>
        <dbReference type="Rhea" id="RHEA:26482"/>
        <dbReference type="Rhea" id="RHEA-COMP:10162"/>
        <dbReference type="Rhea" id="RHEA-COMP:10375"/>
        <dbReference type="ChEBI" id="CHEBI:33019"/>
        <dbReference type="ChEBI" id="CHEBI:57623"/>
        <dbReference type="ChEBI" id="CHEBI:74411"/>
        <dbReference type="ChEBI" id="CHEBI:74415"/>
        <dbReference type="EC" id="2.5.1.75"/>
    </reaction>
</comment>
<dbReference type="Pfam" id="PF01715">
    <property type="entry name" value="IPPT"/>
    <property type="match status" value="1"/>
</dbReference>
<dbReference type="Pfam" id="PF01745">
    <property type="entry name" value="IPT"/>
    <property type="match status" value="1"/>
</dbReference>
<feature type="region of interest" description="Interaction with substrate tRNA" evidence="10">
    <location>
        <begin position="36"/>
        <end position="39"/>
    </location>
</feature>
<keyword evidence="4 10" id="KW-0808">Transferase</keyword>
<feature type="site" description="Interaction with substrate tRNA" evidence="10">
    <location>
        <position position="121"/>
    </location>
</feature>
<dbReference type="InterPro" id="IPR018022">
    <property type="entry name" value="IPT"/>
</dbReference>
<feature type="site" description="Interaction with substrate tRNA" evidence="10">
    <location>
        <position position="144"/>
    </location>
</feature>
<dbReference type="SUPFAM" id="SSF52540">
    <property type="entry name" value="P-loop containing nucleoside triphosphate hydrolases"/>
    <property type="match status" value="1"/>
</dbReference>
<gene>
    <name evidence="10" type="primary">miaA</name>
    <name evidence="11" type="ORF">A2703_00135</name>
</gene>
<evidence type="ECO:0000256" key="10">
    <source>
        <dbReference type="HAMAP-Rule" id="MF_00185"/>
    </source>
</evidence>
<sequence length="314" mass="35370">MEKQKVIIICGPTSSGKTALAFRLAGERKSSIISADSRQVYRGLDTVTGRDIPAAFIRKDSTPRFKDRPVVVYEKDNIRLWGFELLFPDETYNAADFSDLTGRVVRQEQAEDRTVFIVGGTGFFLKALTEPDSLAPTIPDENLRAQLSSLSKEELAEKLWETNPQRFVALNQSDASNPRRLIRAIEVAQTSTQPKPAPPLPQLNFVWVGIKLPLPEIIVKIGSRVKNRLAKAVSEVATLLAVYPDQSLPIYTTLGVKPILKFLAGEITREQLQELWVTDEANYAKRQITWFKKQKTIIWYDQSSLGKIKLDELL</sequence>
<comment type="caution">
    <text evidence="11">The sequence shown here is derived from an EMBL/GenBank/DDBJ whole genome shotgun (WGS) entry which is preliminary data.</text>
</comment>
<accession>A0A1F5EXR1</accession>
<comment type="cofactor">
    <cofactor evidence="1 10">
        <name>Mg(2+)</name>
        <dbReference type="ChEBI" id="CHEBI:18420"/>
    </cofactor>
</comment>
<dbReference type="EC" id="2.5.1.75" evidence="10"/>
<evidence type="ECO:0000256" key="8">
    <source>
        <dbReference type="ARBA" id="ARBA00022842"/>
    </source>
</evidence>
<evidence type="ECO:0000256" key="2">
    <source>
        <dbReference type="ARBA" id="ARBA00003213"/>
    </source>
</evidence>
<dbReference type="InterPro" id="IPR039657">
    <property type="entry name" value="Dimethylallyltransferase"/>
</dbReference>
<evidence type="ECO:0000256" key="4">
    <source>
        <dbReference type="ARBA" id="ARBA00022679"/>
    </source>
</evidence>
<dbReference type="Gene3D" id="3.40.50.300">
    <property type="entry name" value="P-loop containing nucleotide triphosphate hydrolases"/>
    <property type="match status" value="1"/>
</dbReference>
<evidence type="ECO:0000256" key="1">
    <source>
        <dbReference type="ARBA" id="ARBA00001946"/>
    </source>
</evidence>
<keyword evidence="8 10" id="KW-0460">Magnesium</keyword>